<dbReference type="Pfam" id="PF16041">
    <property type="entry name" value="APD1-4_M"/>
    <property type="match status" value="1"/>
</dbReference>
<dbReference type="GO" id="GO:0016567">
    <property type="term" value="P:protein ubiquitination"/>
    <property type="evidence" value="ECO:0007669"/>
    <property type="project" value="TreeGrafter"/>
</dbReference>
<dbReference type="GO" id="GO:0061630">
    <property type="term" value="F:ubiquitin protein ligase activity"/>
    <property type="evidence" value="ECO:0007669"/>
    <property type="project" value="TreeGrafter"/>
</dbReference>
<dbReference type="InterPro" id="IPR032010">
    <property type="entry name" value="APD1-4_M"/>
</dbReference>
<dbReference type="OrthoDB" id="3045089at2759"/>
<dbReference type="PANTHER" id="PTHR46858">
    <property type="entry name" value="OS05G0521000 PROTEIN"/>
    <property type="match status" value="1"/>
</dbReference>
<sequence>MSLEIGAPAAVSMEEAINSRPESQAFPNQNASLSAPATLPAASPRIIYRLRVAVSATIFTETRGEFCSCFVFLVTFCFFAMVLILAFLSSFEYLTLGANSSCLLQPNSLLVQNVQVTAVSGPEHGLMLYGFSDPPPLDIRVAWSEDHNSSVSCNGHKAWVYFLNQGAQINISYSVTSQASYPLTLVIAQGRESFSQWIEDPSHPNVTLLWKLIYGTGFIHQDIVHPSDYYIAVSNPNQLKMEVQLHFGIQALLYNTSGAYFKCSLHHMQCVWKLLFLQENSAILTTSQDDADNEWYVRLSYEPRWATYFFGSGLLVLVFLMLFEIITGLKSNSTGGGTPQLAEVVTQRTSLLPGEDGDHQSLGSSYDSVSLDEEDQIDQLKALPLPTDGESDKHHYLCIICGNAQKDCFFLPCGHCETCFTCGNRLLNNGETCPSCQRNTKKLKKIISA</sequence>
<evidence type="ECO:0000256" key="4">
    <source>
        <dbReference type="PROSITE-ProRule" id="PRU00175"/>
    </source>
</evidence>
<dbReference type="AlphaFoldDB" id="A0A9D5HU38"/>
<dbReference type="Pfam" id="PF16040">
    <property type="entry name" value="APD1-4_N"/>
    <property type="match status" value="1"/>
</dbReference>
<evidence type="ECO:0000313" key="7">
    <source>
        <dbReference type="EMBL" id="KAJ0988683.1"/>
    </source>
</evidence>
<protein>
    <recommendedName>
        <fullName evidence="6">RING-type domain-containing protein</fullName>
    </recommendedName>
</protein>
<dbReference type="Gene3D" id="3.30.40.10">
    <property type="entry name" value="Zinc/RING finger domain, C3HC4 (zinc finger)"/>
    <property type="match status" value="1"/>
</dbReference>
<keyword evidence="3" id="KW-0862">Zinc</keyword>
<dbReference type="EMBL" id="JAGGNH010000001">
    <property type="protein sequence ID" value="KAJ0988683.1"/>
    <property type="molecule type" value="Genomic_DNA"/>
</dbReference>
<dbReference type="Proteomes" id="UP001085076">
    <property type="component" value="Miscellaneous, Linkage group lg01"/>
</dbReference>
<dbReference type="SUPFAM" id="SSF57850">
    <property type="entry name" value="RING/U-box"/>
    <property type="match status" value="1"/>
</dbReference>
<accession>A0A9D5HU38</accession>
<keyword evidence="2 4" id="KW-0863">Zinc-finger</keyword>
<organism evidence="7 8">
    <name type="scientific">Dioscorea zingiberensis</name>
    <dbReference type="NCBI Taxonomy" id="325984"/>
    <lineage>
        <taxon>Eukaryota</taxon>
        <taxon>Viridiplantae</taxon>
        <taxon>Streptophyta</taxon>
        <taxon>Embryophyta</taxon>
        <taxon>Tracheophyta</taxon>
        <taxon>Spermatophyta</taxon>
        <taxon>Magnoliopsida</taxon>
        <taxon>Liliopsida</taxon>
        <taxon>Dioscoreales</taxon>
        <taxon>Dioscoreaceae</taxon>
        <taxon>Dioscorea</taxon>
    </lineage>
</organism>
<name>A0A9D5HU38_9LILI</name>
<feature type="domain" description="RING-type" evidence="6">
    <location>
        <begin position="398"/>
        <end position="437"/>
    </location>
</feature>
<keyword evidence="8" id="KW-1185">Reference proteome</keyword>
<feature type="transmembrane region" description="Helical" evidence="5">
    <location>
        <begin position="305"/>
        <end position="323"/>
    </location>
</feature>
<evidence type="ECO:0000256" key="1">
    <source>
        <dbReference type="ARBA" id="ARBA00022723"/>
    </source>
</evidence>
<dbReference type="GO" id="GO:0009705">
    <property type="term" value="C:plant-type vacuole membrane"/>
    <property type="evidence" value="ECO:0007669"/>
    <property type="project" value="TreeGrafter"/>
</dbReference>
<dbReference type="InterPro" id="IPR001841">
    <property type="entry name" value="Znf_RING"/>
</dbReference>
<dbReference type="PROSITE" id="PS50089">
    <property type="entry name" value="ZF_RING_2"/>
    <property type="match status" value="1"/>
</dbReference>
<feature type="transmembrane region" description="Helical" evidence="5">
    <location>
        <begin position="69"/>
        <end position="91"/>
    </location>
</feature>
<dbReference type="GO" id="GO:0008270">
    <property type="term" value="F:zinc ion binding"/>
    <property type="evidence" value="ECO:0007669"/>
    <property type="project" value="UniProtKB-KW"/>
</dbReference>
<comment type="caution">
    <text evidence="7">The sequence shown here is derived from an EMBL/GenBank/DDBJ whole genome shotgun (WGS) entry which is preliminary data.</text>
</comment>
<evidence type="ECO:0000259" key="6">
    <source>
        <dbReference type="PROSITE" id="PS50089"/>
    </source>
</evidence>
<keyword evidence="5" id="KW-0472">Membrane</keyword>
<dbReference type="InterPro" id="IPR013083">
    <property type="entry name" value="Znf_RING/FYVE/PHD"/>
</dbReference>
<dbReference type="Pfam" id="PF13920">
    <property type="entry name" value="zf-C3HC4_3"/>
    <property type="match status" value="1"/>
</dbReference>
<evidence type="ECO:0000256" key="3">
    <source>
        <dbReference type="ARBA" id="ARBA00022833"/>
    </source>
</evidence>
<keyword evidence="1" id="KW-0479">Metal-binding</keyword>
<evidence type="ECO:0000256" key="2">
    <source>
        <dbReference type="ARBA" id="ARBA00022771"/>
    </source>
</evidence>
<reference evidence="7" key="2">
    <citation type="journal article" date="2022" name="Hortic Res">
        <title>The genome of Dioscorea zingiberensis sheds light on the biosynthesis, origin and evolution of the medicinally important diosgenin saponins.</title>
        <authorList>
            <person name="Li Y."/>
            <person name="Tan C."/>
            <person name="Li Z."/>
            <person name="Guo J."/>
            <person name="Li S."/>
            <person name="Chen X."/>
            <person name="Wang C."/>
            <person name="Dai X."/>
            <person name="Yang H."/>
            <person name="Song W."/>
            <person name="Hou L."/>
            <person name="Xu J."/>
            <person name="Tong Z."/>
            <person name="Xu A."/>
            <person name="Yuan X."/>
            <person name="Wang W."/>
            <person name="Yang Q."/>
            <person name="Chen L."/>
            <person name="Sun Z."/>
            <person name="Wang K."/>
            <person name="Pan B."/>
            <person name="Chen J."/>
            <person name="Bao Y."/>
            <person name="Liu F."/>
            <person name="Qi X."/>
            <person name="Gang D.R."/>
            <person name="Wen J."/>
            <person name="Li J."/>
        </authorList>
    </citation>
    <scope>NUCLEOTIDE SEQUENCE</scope>
    <source>
        <strain evidence="7">Dzin_1.0</strain>
    </source>
</reference>
<keyword evidence="5" id="KW-0812">Transmembrane</keyword>
<keyword evidence="5" id="KW-1133">Transmembrane helix</keyword>
<gene>
    <name evidence="7" type="ORF">J5N97_007039</name>
</gene>
<proteinExistence type="predicted"/>
<reference evidence="7" key="1">
    <citation type="submission" date="2021-03" db="EMBL/GenBank/DDBJ databases">
        <authorList>
            <person name="Li Z."/>
            <person name="Yang C."/>
        </authorList>
    </citation>
    <scope>NUCLEOTIDE SEQUENCE</scope>
    <source>
        <strain evidence="7">Dzin_1.0</strain>
        <tissue evidence="7">Leaf</tissue>
    </source>
</reference>
<dbReference type="GO" id="GO:0005768">
    <property type="term" value="C:endosome"/>
    <property type="evidence" value="ECO:0007669"/>
    <property type="project" value="TreeGrafter"/>
</dbReference>
<evidence type="ECO:0000313" key="8">
    <source>
        <dbReference type="Proteomes" id="UP001085076"/>
    </source>
</evidence>
<dbReference type="PANTHER" id="PTHR46858:SF5">
    <property type="entry name" value="E3 UBIQUITIN-PROTEIN LIGASE APD1-RELATED"/>
    <property type="match status" value="1"/>
</dbReference>
<evidence type="ECO:0000256" key="5">
    <source>
        <dbReference type="SAM" id="Phobius"/>
    </source>
</evidence>
<dbReference type="InterPro" id="IPR032008">
    <property type="entry name" value="APD1-4_N"/>
</dbReference>